<dbReference type="SFLD" id="SFLDG01123">
    <property type="entry name" value="methyltransferase_(Class_B)"/>
    <property type="match status" value="1"/>
</dbReference>
<evidence type="ECO:0000256" key="5">
    <source>
        <dbReference type="ARBA" id="ARBA00023014"/>
    </source>
</evidence>
<accession>A0A2Z4Y291</accession>
<dbReference type="GO" id="GO:0051539">
    <property type="term" value="F:4 iron, 4 sulfur cluster binding"/>
    <property type="evidence" value="ECO:0007669"/>
    <property type="project" value="UniProtKB-KW"/>
</dbReference>
<dbReference type="PANTHER" id="PTHR43409">
    <property type="entry name" value="ANAEROBIC MAGNESIUM-PROTOPORPHYRIN IX MONOMETHYL ESTER CYCLASE-RELATED"/>
    <property type="match status" value="1"/>
</dbReference>
<reference evidence="8 9" key="1">
    <citation type="submission" date="2018-05" db="EMBL/GenBank/DDBJ databases">
        <title>A metagenomic window into the 2 km-deep terrestrial subsurface aquifer revealed taxonomically and functionally diverse microbial community comprising novel uncultured bacterial lineages.</title>
        <authorList>
            <person name="Kadnikov V.V."/>
            <person name="Mardanov A.V."/>
            <person name="Beletsky A.V."/>
            <person name="Banks D."/>
            <person name="Pimenov N.V."/>
            <person name="Frank Y.A."/>
            <person name="Karnachuk O.V."/>
            <person name="Ravin N.V."/>
        </authorList>
    </citation>
    <scope>NUCLEOTIDE SEQUENCE [LARGE SCALE GENOMIC DNA]</scope>
    <source>
        <strain evidence="8">BY</strain>
    </source>
</reference>
<sequence length="447" mass="51051">MRVVFPPVELGVLAAMARQRGAEVLLRDYPTVHATKADYLRDLEAFQPDLILLNATVHTIQDDLEAFALARERFPNVVTIAKGEALAVSAEEIFPQYAQVLDFIIDGEPELTFCDILEDVPREKIPGVIWWEQEAGVVRNPSRPLLEDLDQLPLPARDLMDHSLYRSPENNRPITAIYAQRGCPAKCIFCPAGSMFEYRVRERSVSHVMSELKECVEQYGIRDFLFHGDTFTLHKRWVIDLCKAIVEEGLNIHWGCNSRVDTIDDERAEWLKRAGCWVVAFGFEHGSQMMLDKMKKGARAQRAFDAVATCRRHGLKVHGFFVIGLPWETRETLEECYQFAKALDPDFFDFNIAYPLPGTEFYEIAKNDGLFELPDPKEGGYAVAAVRTYSLSSQELTEWRRRALLRMYSRPRYVMRMLRHAAATGNTRHYARAAMQRVASLLNLTGA</sequence>
<dbReference type="GO" id="GO:0046872">
    <property type="term" value="F:metal ion binding"/>
    <property type="evidence" value="ECO:0007669"/>
    <property type="project" value="UniProtKB-KW"/>
</dbReference>
<evidence type="ECO:0000313" key="8">
    <source>
        <dbReference type="EMBL" id="AXA35210.1"/>
    </source>
</evidence>
<dbReference type="SUPFAM" id="SSF102114">
    <property type="entry name" value="Radical SAM enzymes"/>
    <property type="match status" value="1"/>
</dbReference>
<dbReference type="Proteomes" id="UP000262583">
    <property type="component" value="Chromosome"/>
</dbReference>
<dbReference type="GO" id="GO:0031419">
    <property type="term" value="F:cobalamin binding"/>
    <property type="evidence" value="ECO:0007669"/>
    <property type="project" value="InterPro"/>
</dbReference>
<name>A0A2Z4Y291_SUMC1</name>
<protein>
    <submittedName>
        <fullName evidence="8">Radical SAM domain protein</fullName>
    </submittedName>
</protein>
<keyword evidence="5" id="KW-0411">Iron-sulfur</keyword>
<dbReference type="PROSITE" id="PS51918">
    <property type="entry name" value="RADICAL_SAM"/>
    <property type="match status" value="1"/>
</dbReference>
<dbReference type="PROSITE" id="PS51332">
    <property type="entry name" value="B12_BINDING"/>
    <property type="match status" value="1"/>
</dbReference>
<dbReference type="Gene3D" id="3.40.50.280">
    <property type="entry name" value="Cobalamin-binding domain"/>
    <property type="match status" value="1"/>
</dbReference>
<evidence type="ECO:0000256" key="1">
    <source>
        <dbReference type="ARBA" id="ARBA00001966"/>
    </source>
</evidence>
<feature type="domain" description="B12-binding" evidence="6">
    <location>
        <begin position="1"/>
        <end position="127"/>
    </location>
</feature>
<comment type="cofactor">
    <cofactor evidence="1">
        <name>[4Fe-4S] cluster</name>
        <dbReference type="ChEBI" id="CHEBI:49883"/>
    </cofactor>
</comment>
<dbReference type="PANTHER" id="PTHR43409:SF16">
    <property type="entry name" value="SLR0320 PROTEIN"/>
    <property type="match status" value="1"/>
</dbReference>
<dbReference type="Pfam" id="PF04055">
    <property type="entry name" value="Radical_SAM"/>
    <property type="match status" value="1"/>
</dbReference>
<dbReference type="EMBL" id="CP030759">
    <property type="protein sequence ID" value="AXA35210.1"/>
    <property type="molecule type" value="Genomic_DNA"/>
</dbReference>
<feature type="domain" description="Radical SAM core" evidence="7">
    <location>
        <begin position="169"/>
        <end position="395"/>
    </location>
</feature>
<dbReference type="InterPro" id="IPR034466">
    <property type="entry name" value="Methyltransferase_Class_B"/>
</dbReference>
<dbReference type="InterPro" id="IPR006638">
    <property type="entry name" value="Elp3/MiaA/NifB-like_rSAM"/>
</dbReference>
<gene>
    <name evidence="8" type="ORF">BRCON_0433</name>
</gene>
<keyword evidence="2" id="KW-0949">S-adenosyl-L-methionine</keyword>
<dbReference type="InterPro" id="IPR051198">
    <property type="entry name" value="BchE-like"/>
</dbReference>
<dbReference type="AlphaFoldDB" id="A0A2Z4Y291"/>
<evidence type="ECO:0000259" key="6">
    <source>
        <dbReference type="PROSITE" id="PS51332"/>
    </source>
</evidence>
<evidence type="ECO:0000256" key="4">
    <source>
        <dbReference type="ARBA" id="ARBA00023004"/>
    </source>
</evidence>
<dbReference type="InterPro" id="IPR023404">
    <property type="entry name" value="rSAM_horseshoe"/>
</dbReference>
<dbReference type="InterPro" id="IPR007197">
    <property type="entry name" value="rSAM"/>
</dbReference>
<evidence type="ECO:0000256" key="2">
    <source>
        <dbReference type="ARBA" id="ARBA00022691"/>
    </source>
</evidence>
<dbReference type="GO" id="GO:0003824">
    <property type="term" value="F:catalytic activity"/>
    <property type="evidence" value="ECO:0007669"/>
    <property type="project" value="InterPro"/>
</dbReference>
<organism evidence="8 9">
    <name type="scientific">Sumerlaea chitinivorans</name>
    <dbReference type="NCBI Taxonomy" id="2250252"/>
    <lineage>
        <taxon>Bacteria</taxon>
        <taxon>Candidatus Sumerlaeota</taxon>
        <taxon>Candidatus Sumerlaeia</taxon>
        <taxon>Candidatus Sumerlaeales</taxon>
        <taxon>Candidatus Sumerlaeaceae</taxon>
        <taxon>Candidatus Sumerlaea</taxon>
    </lineage>
</organism>
<dbReference type="InterPro" id="IPR006158">
    <property type="entry name" value="Cobalamin-bd"/>
</dbReference>
<keyword evidence="3" id="KW-0479">Metal-binding</keyword>
<dbReference type="CDD" id="cd01335">
    <property type="entry name" value="Radical_SAM"/>
    <property type="match status" value="1"/>
</dbReference>
<dbReference type="InterPro" id="IPR058240">
    <property type="entry name" value="rSAM_sf"/>
</dbReference>
<dbReference type="SFLD" id="SFLDS00029">
    <property type="entry name" value="Radical_SAM"/>
    <property type="match status" value="1"/>
</dbReference>
<dbReference type="GO" id="GO:0005829">
    <property type="term" value="C:cytosol"/>
    <property type="evidence" value="ECO:0007669"/>
    <property type="project" value="TreeGrafter"/>
</dbReference>
<evidence type="ECO:0000256" key="3">
    <source>
        <dbReference type="ARBA" id="ARBA00022723"/>
    </source>
</evidence>
<dbReference type="KEGG" id="schv:BRCON_0433"/>
<evidence type="ECO:0000313" key="9">
    <source>
        <dbReference type="Proteomes" id="UP000262583"/>
    </source>
</evidence>
<dbReference type="SMART" id="SM00729">
    <property type="entry name" value="Elp3"/>
    <property type="match status" value="1"/>
</dbReference>
<keyword evidence="4" id="KW-0408">Iron</keyword>
<evidence type="ECO:0000259" key="7">
    <source>
        <dbReference type="PROSITE" id="PS51918"/>
    </source>
</evidence>
<proteinExistence type="predicted"/>
<dbReference type="Gene3D" id="3.80.30.20">
    <property type="entry name" value="tm_1862 like domain"/>
    <property type="match status" value="1"/>
</dbReference>
<dbReference type="SFLD" id="SFLDG01082">
    <property type="entry name" value="B12-binding_domain_containing"/>
    <property type="match status" value="1"/>
</dbReference>